<dbReference type="PROSITE" id="PS50056">
    <property type="entry name" value="TYR_PHOSPHATASE_2"/>
    <property type="match status" value="2"/>
</dbReference>
<dbReference type="AlphaFoldDB" id="A0A8S3YV31"/>
<dbReference type="Gene3D" id="2.60.40.10">
    <property type="entry name" value="Immunoglobulins"/>
    <property type="match status" value="2"/>
</dbReference>
<evidence type="ECO:0000256" key="6">
    <source>
        <dbReference type="ARBA" id="ARBA00022801"/>
    </source>
</evidence>
<evidence type="ECO:0000256" key="10">
    <source>
        <dbReference type="ARBA" id="ARBA00023180"/>
    </source>
</evidence>
<dbReference type="CDD" id="cd00063">
    <property type="entry name" value="FN3"/>
    <property type="match status" value="2"/>
</dbReference>
<feature type="transmembrane region" description="Helical" evidence="12">
    <location>
        <begin position="436"/>
        <end position="460"/>
    </location>
</feature>
<comment type="subcellular location">
    <subcellularLocation>
        <location evidence="1">Membrane</location>
        <topology evidence="1">Single-pass type I membrane protein</topology>
    </subcellularLocation>
</comment>
<keyword evidence="4" id="KW-0732">Signal</keyword>
<keyword evidence="10" id="KW-0325">Glycoprotein</keyword>
<protein>
    <recommendedName>
        <fullName evidence="2">protein-tyrosine-phosphatase</fullName>
        <ecNumber evidence="2">3.1.3.48</ecNumber>
    </recommendedName>
</protein>
<dbReference type="FunFam" id="2.60.40.10:FF:000028">
    <property type="entry name" value="Neuronal cell adhesion molecule"/>
    <property type="match status" value="1"/>
</dbReference>
<dbReference type="GO" id="GO:0004725">
    <property type="term" value="F:protein tyrosine phosphatase activity"/>
    <property type="evidence" value="ECO:0007669"/>
    <property type="project" value="UniProtKB-EC"/>
</dbReference>
<evidence type="ECO:0000256" key="1">
    <source>
        <dbReference type="ARBA" id="ARBA00004479"/>
    </source>
</evidence>
<evidence type="ECO:0000256" key="9">
    <source>
        <dbReference type="ARBA" id="ARBA00023136"/>
    </source>
</evidence>
<dbReference type="SUPFAM" id="SSF49265">
    <property type="entry name" value="Fibronectin type III"/>
    <property type="match status" value="2"/>
</dbReference>
<dbReference type="FunFam" id="3.90.190.10:FF:000102">
    <property type="entry name" value="Receptor-type tyrosine-protein phosphatase"/>
    <property type="match status" value="1"/>
</dbReference>
<dbReference type="PROSITE" id="PS50853">
    <property type="entry name" value="FN3"/>
    <property type="match status" value="3"/>
</dbReference>
<dbReference type="InterPro" id="IPR013783">
    <property type="entry name" value="Ig-like_fold"/>
</dbReference>
<evidence type="ECO:0000259" key="15">
    <source>
        <dbReference type="PROSITE" id="PS50853"/>
    </source>
</evidence>
<evidence type="ECO:0000256" key="4">
    <source>
        <dbReference type="ARBA" id="ARBA00022729"/>
    </source>
</evidence>
<feature type="domain" description="Tyrosine-protein phosphatase" evidence="13">
    <location>
        <begin position="568"/>
        <end position="821"/>
    </location>
</feature>
<dbReference type="Gene3D" id="3.90.190.10">
    <property type="entry name" value="Protein tyrosine phosphatase superfamily"/>
    <property type="match status" value="2"/>
</dbReference>
<dbReference type="SMART" id="SM00404">
    <property type="entry name" value="PTPc_motif"/>
    <property type="match status" value="2"/>
</dbReference>
<dbReference type="InterPro" id="IPR057598">
    <property type="entry name" value="Fn3_PTPRU"/>
</dbReference>
<keyword evidence="7" id="KW-0904">Protein phosphatase</keyword>
<dbReference type="InterPro" id="IPR000387">
    <property type="entry name" value="Tyr_Pase_dom"/>
</dbReference>
<dbReference type="InterPro" id="IPR003595">
    <property type="entry name" value="Tyr_Pase_cat"/>
</dbReference>
<dbReference type="EMBL" id="CAJHNH020000976">
    <property type="protein sequence ID" value="CAG5120854.1"/>
    <property type="molecule type" value="Genomic_DNA"/>
</dbReference>
<gene>
    <name evidence="16" type="ORF">CUNI_LOCUS6412</name>
</gene>
<dbReference type="FunFam" id="3.90.190.10:FF:000062">
    <property type="entry name" value="Receptor-type tyrosine-protein phosphatase kappa"/>
    <property type="match status" value="1"/>
</dbReference>
<dbReference type="PROSITE" id="PS50055">
    <property type="entry name" value="TYR_PHOSPHATASE_PTP"/>
    <property type="match status" value="2"/>
</dbReference>
<dbReference type="PROSITE" id="PS00383">
    <property type="entry name" value="TYR_PHOSPHATASE_1"/>
    <property type="match status" value="2"/>
</dbReference>
<evidence type="ECO:0000256" key="3">
    <source>
        <dbReference type="ARBA" id="ARBA00022692"/>
    </source>
</evidence>
<dbReference type="Pfam" id="PF23144">
    <property type="entry name" value="Fn3_PTPRU"/>
    <property type="match status" value="1"/>
</dbReference>
<proteinExistence type="predicted"/>
<feature type="non-terminal residue" evidence="16">
    <location>
        <position position="1126"/>
    </location>
</feature>
<dbReference type="GO" id="GO:0016020">
    <property type="term" value="C:membrane"/>
    <property type="evidence" value="ECO:0007669"/>
    <property type="project" value="UniProtKB-SubCell"/>
</dbReference>
<feature type="domain" description="Fibronectin type-III" evidence="15">
    <location>
        <begin position="183"/>
        <end position="287"/>
    </location>
</feature>
<feature type="domain" description="Tyrosine specific protein phosphatases" evidence="14">
    <location>
        <begin position="1032"/>
        <end position="1106"/>
    </location>
</feature>
<evidence type="ECO:0000256" key="12">
    <source>
        <dbReference type="SAM" id="Phobius"/>
    </source>
</evidence>
<comment type="catalytic activity">
    <reaction evidence="11">
        <text>O-phospho-L-tyrosyl-[protein] + H2O = L-tyrosyl-[protein] + phosphate</text>
        <dbReference type="Rhea" id="RHEA:10684"/>
        <dbReference type="Rhea" id="RHEA-COMP:10136"/>
        <dbReference type="Rhea" id="RHEA-COMP:20101"/>
        <dbReference type="ChEBI" id="CHEBI:15377"/>
        <dbReference type="ChEBI" id="CHEBI:43474"/>
        <dbReference type="ChEBI" id="CHEBI:46858"/>
        <dbReference type="ChEBI" id="CHEBI:61978"/>
        <dbReference type="EC" id="3.1.3.48"/>
    </reaction>
</comment>
<keyword evidence="3 12" id="KW-0812">Transmembrane</keyword>
<dbReference type="OrthoDB" id="10253954at2759"/>
<evidence type="ECO:0000256" key="8">
    <source>
        <dbReference type="ARBA" id="ARBA00022989"/>
    </source>
</evidence>
<reference evidence="16" key="1">
    <citation type="submission" date="2021-04" db="EMBL/GenBank/DDBJ databases">
        <authorList>
            <consortium name="Molecular Ecology Group"/>
        </authorList>
    </citation>
    <scope>NUCLEOTIDE SEQUENCE</scope>
</reference>
<dbReference type="InterPro" id="IPR000242">
    <property type="entry name" value="PTP_cat"/>
</dbReference>
<dbReference type="Proteomes" id="UP000678393">
    <property type="component" value="Unassembled WGS sequence"/>
</dbReference>
<dbReference type="Pfam" id="PF00102">
    <property type="entry name" value="Y_phosphatase"/>
    <property type="match status" value="2"/>
</dbReference>
<dbReference type="SMART" id="SM00194">
    <property type="entry name" value="PTPc"/>
    <property type="match status" value="2"/>
</dbReference>
<dbReference type="PRINTS" id="PR00700">
    <property type="entry name" value="PRTYPHPHTASE"/>
</dbReference>
<feature type="domain" description="Tyrosine specific protein phosphatases" evidence="14">
    <location>
        <begin position="741"/>
        <end position="812"/>
    </location>
</feature>
<sequence length="1126" mass="127748">EPVHSSINCNRIQKYILFMSPEFSRLESQTSDMAPTEYPGDITHISVSNLEPFTQYCAVLVFENNGGFRSPESRRECIVTPQTTPAPPENVYIKSHTSTTVTLSWKSPRRSFGVVTKFHIFYWEGEDEIPKAVEVKPGGQEQIDFVLSGLKANTNYRLQVRTVNSAGVSEPSETISFTTDEGLPGPVSHLMNISRTSNSVRLKWQLPQQQNGDLINFIVNCELKDSIFSNVLPKTQPAKPKVIQPSVLELNVSNLIPASLYTCSVKATTKIGTGEPATVNVWTRPEALSPPSSPEITKITETTATLKLQSPRDRTVSYYRIIVEKIDSDQEKSRKKRHVPQYISAISRDFQTALRDGENSYITAQLSPGQLSGIFVVGDNKTYNGYFNGPLQQNQKYIFWLGVYSDIDGMVQRVFVKTDRPVVARSMRATDSASSVPVIVGVIVVFILLIAILAVLLLIWRRRHTAEEREKAEIPSFGPTIIPEPETSTLPTPVGKTICYFQDWMHVVMILILIAENGEAEPLIENACSDVLDTQPAYLNTSEIIPPIKVEDLWDYIRTAKLDDLEGLKKEFKLLPAGITSTCEAARKNENKLKNRYGNIIAYDHTRVVLDVDGYDPHDDYINADYIDGYNKHRAYIAAQGPSKPTINDIWRMAWKENSKTVIMLTNPTESGKKKCEQYWPDEGCEQYGSISVQLLDVDILPDFTVRTFLISKSGQSKYLKQFHYTTWPDHGVPRFGHSLLLFRQKIRAYDSLDNGAVIIHCSAGVGRTGTYIAVDTQLEKAKSEGVIDVYNFVQLMRTQRVNMVQTLEQYIFVYDCLLEALICGDTTVSNHAFPEVFTDLCLFDADISKTKLEEQFEILKLLSTTIERDESTTALRPENIFKNRCKNIVPANRCRPYLITAYEGCNDYINAVFLNSYCKKDHLLVTQMPLPNTVIDFWRLVYDHKSYCIVMLNEVEKNDETCQQYWTENPEGVIYGPFKIETTSVIKSDPIVTVRDFILTCTEMPNVSARHVRQFHFHRWQEGSATPSSHRALLQLVHLTNLWQQPHHGPITVHCMNGASRSGLFCAALTILERMKKDKEVDVFQAVKQLRLNRTQLIDNMEQYQFCHELVMEYLSIPDVTTILS</sequence>
<keyword evidence="9 12" id="KW-0472">Membrane</keyword>
<dbReference type="Pfam" id="PF00041">
    <property type="entry name" value="fn3"/>
    <property type="match status" value="2"/>
</dbReference>
<organism evidence="16 17">
    <name type="scientific">Candidula unifasciata</name>
    <dbReference type="NCBI Taxonomy" id="100452"/>
    <lineage>
        <taxon>Eukaryota</taxon>
        <taxon>Metazoa</taxon>
        <taxon>Spiralia</taxon>
        <taxon>Lophotrochozoa</taxon>
        <taxon>Mollusca</taxon>
        <taxon>Gastropoda</taxon>
        <taxon>Heterobranchia</taxon>
        <taxon>Euthyneura</taxon>
        <taxon>Panpulmonata</taxon>
        <taxon>Eupulmonata</taxon>
        <taxon>Stylommatophora</taxon>
        <taxon>Helicina</taxon>
        <taxon>Helicoidea</taxon>
        <taxon>Geomitridae</taxon>
        <taxon>Candidula</taxon>
    </lineage>
</organism>
<evidence type="ECO:0000256" key="2">
    <source>
        <dbReference type="ARBA" id="ARBA00013064"/>
    </source>
</evidence>
<dbReference type="PANTHER" id="PTHR46957">
    <property type="entry name" value="CYTOKINE RECEPTOR"/>
    <property type="match status" value="1"/>
</dbReference>
<evidence type="ECO:0000313" key="17">
    <source>
        <dbReference type="Proteomes" id="UP000678393"/>
    </source>
</evidence>
<evidence type="ECO:0000259" key="14">
    <source>
        <dbReference type="PROSITE" id="PS50056"/>
    </source>
</evidence>
<evidence type="ECO:0000256" key="11">
    <source>
        <dbReference type="ARBA" id="ARBA00051722"/>
    </source>
</evidence>
<keyword evidence="6" id="KW-0378">Hydrolase</keyword>
<keyword evidence="17" id="KW-1185">Reference proteome</keyword>
<dbReference type="InterPro" id="IPR050713">
    <property type="entry name" value="RTP_Phos/Ushers"/>
</dbReference>
<name>A0A8S3YV31_9EUPU</name>
<evidence type="ECO:0000313" key="16">
    <source>
        <dbReference type="EMBL" id="CAG5120854.1"/>
    </source>
</evidence>
<feature type="domain" description="Fibronectin type-III" evidence="15">
    <location>
        <begin position="87"/>
        <end position="182"/>
    </location>
</feature>
<dbReference type="EC" id="3.1.3.48" evidence="2"/>
<dbReference type="InterPro" id="IPR036116">
    <property type="entry name" value="FN3_sf"/>
</dbReference>
<feature type="domain" description="Fibronectin type-III" evidence="15">
    <location>
        <begin position="1"/>
        <end position="83"/>
    </location>
</feature>
<evidence type="ECO:0000256" key="7">
    <source>
        <dbReference type="ARBA" id="ARBA00022912"/>
    </source>
</evidence>
<evidence type="ECO:0000259" key="13">
    <source>
        <dbReference type="PROSITE" id="PS50055"/>
    </source>
</evidence>
<dbReference type="InterPro" id="IPR016130">
    <property type="entry name" value="Tyr_Pase_AS"/>
</dbReference>
<keyword evidence="5" id="KW-0677">Repeat</keyword>
<evidence type="ECO:0000256" key="5">
    <source>
        <dbReference type="ARBA" id="ARBA00022737"/>
    </source>
</evidence>
<dbReference type="SMART" id="SM00060">
    <property type="entry name" value="FN3"/>
    <property type="match status" value="3"/>
</dbReference>
<accession>A0A8S3YV31</accession>
<dbReference type="InterPro" id="IPR003961">
    <property type="entry name" value="FN3_dom"/>
</dbReference>
<dbReference type="InterPro" id="IPR029021">
    <property type="entry name" value="Prot-tyrosine_phosphatase-like"/>
</dbReference>
<dbReference type="PANTHER" id="PTHR46957:SF6">
    <property type="entry name" value="PROTEIN-TYROSINE-PHOSPHATASE"/>
    <property type="match status" value="1"/>
</dbReference>
<keyword evidence="8 12" id="KW-1133">Transmembrane helix</keyword>
<comment type="caution">
    <text evidence="16">The sequence shown here is derived from an EMBL/GenBank/DDBJ whole genome shotgun (WGS) entry which is preliminary data.</text>
</comment>
<dbReference type="SUPFAM" id="SSF52799">
    <property type="entry name" value="(Phosphotyrosine protein) phosphatases II"/>
    <property type="match status" value="2"/>
</dbReference>
<feature type="domain" description="Tyrosine-protein phosphatase" evidence="13">
    <location>
        <begin position="853"/>
        <end position="1115"/>
    </location>
</feature>